<dbReference type="Gene3D" id="3.90.1200.10">
    <property type="match status" value="1"/>
</dbReference>
<reference evidence="3" key="1">
    <citation type="journal article" date="2019" name="Int. J. Syst. Evol. Microbiol.">
        <title>The Global Catalogue of Microorganisms (GCM) 10K type strain sequencing project: providing services to taxonomists for standard genome sequencing and annotation.</title>
        <authorList>
            <consortium name="The Broad Institute Genomics Platform"/>
            <consortium name="The Broad Institute Genome Sequencing Center for Infectious Disease"/>
            <person name="Wu L."/>
            <person name="Ma J."/>
        </authorList>
    </citation>
    <scope>NUCLEOTIDE SEQUENCE [LARGE SCALE GENOMIC DNA]</scope>
    <source>
        <strain evidence="3">JCM 9371</strain>
    </source>
</reference>
<accession>A0ABW2XCN9</accession>
<dbReference type="EMBL" id="JBHTGP010000003">
    <property type="protein sequence ID" value="MFD0683845.1"/>
    <property type="molecule type" value="Genomic_DNA"/>
</dbReference>
<evidence type="ECO:0000259" key="1">
    <source>
        <dbReference type="Pfam" id="PF01636"/>
    </source>
</evidence>
<gene>
    <name evidence="2" type="ORF">ACFQZM_05000</name>
</gene>
<evidence type="ECO:0000313" key="3">
    <source>
        <dbReference type="Proteomes" id="UP001597063"/>
    </source>
</evidence>
<dbReference type="InterPro" id="IPR002575">
    <property type="entry name" value="Aminoglycoside_PTrfase"/>
</dbReference>
<sequence>MWVHGDLDVGNLLVRDGRLSAVIDFGTLAVGDPACDLLAAWLVFPAGARDVYRAAVGADEAAWARGRGWGLAALLSLVTGADSGRGAWARGRIQELVDDLRG</sequence>
<dbReference type="Pfam" id="PF01636">
    <property type="entry name" value="APH"/>
    <property type="match status" value="1"/>
</dbReference>
<name>A0ABW2XCN9_9ACTN</name>
<keyword evidence="3" id="KW-1185">Reference proteome</keyword>
<proteinExistence type="predicted"/>
<dbReference type="RefSeq" id="WP_278045362.1">
    <property type="nucleotide sequence ID" value="NZ_CAACUY010000041.1"/>
</dbReference>
<dbReference type="InterPro" id="IPR011009">
    <property type="entry name" value="Kinase-like_dom_sf"/>
</dbReference>
<comment type="caution">
    <text evidence="2">The sequence shown here is derived from an EMBL/GenBank/DDBJ whole genome shotgun (WGS) entry which is preliminary data.</text>
</comment>
<protein>
    <submittedName>
        <fullName evidence="2">Phosphotransferase</fullName>
    </submittedName>
</protein>
<dbReference type="Proteomes" id="UP001597063">
    <property type="component" value="Unassembled WGS sequence"/>
</dbReference>
<organism evidence="2 3">
    <name type="scientific">Actinomadura fibrosa</name>
    <dbReference type="NCBI Taxonomy" id="111802"/>
    <lineage>
        <taxon>Bacteria</taxon>
        <taxon>Bacillati</taxon>
        <taxon>Actinomycetota</taxon>
        <taxon>Actinomycetes</taxon>
        <taxon>Streptosporangiales</taxon>
        <taxon>Thermomonosporaceae</taxon>
        <taxon>Actinomadura</taxon>
    </lineage>
</organism>
<dbReference type="SUPFAM" id="SSF56112">
    <property type="entry name" value="Protein kinase-like (PK-like)"/>
    <property type="match status" value="1"/>
</dbReference>
<feature type="domain" description="Aminoglycoside phosphotransferase" evidence="1">
    <location>
        <begin position="2"/>
        <end position="69"/>
    </location>
</feature>
<evidence type="ECO:0000313" key="2">
    <source>
        <dbReference type="EMBL" id="MFD0683845.1"/>
    </source>
</evidence>